<gene>
    <name evidence="3" type="ORF">L0C25_10180</name>
</gene>
<dbReference type="Gene3D" id="3.40.710.10">
    <property type="entry name" value="DD-peptidase/beta-lactamase superfamily"/>
    <property type="match status" value="1"/>
</dbReference>
<evidence type="ECO:0000313" key="3">
    <source>
        <dbReference type="EMBL" id="UYM07411.1"/>
    </source>
</evidence>
<dbReference type="Proteomes" id="UP001164390">
    <property type="component" value="Chromosome"/>
</dbReference>
<protein>
    <recommendedName>
        <fullName evidence="2">Penicillin-binding protein transpeptidase domain-containing protein</fullName>
    </recommendedName>
</protein>
<dbReference type="KEGG" id="sgrg:L0C25_10180"/>
<dbReference type="Pfam" id="PF00905">
    <property type="entry name" value="Transpeptidase"/>
    <property type="match status" value="1"/>
</dbReference>
<name>A0AA46TLD1_9ACTN</name>
<reference evidence="3" key="1">
    <citation type="submission" date="2022-01" db="EMBL/GenBank/DDBJ databases">
        <title>Nocardioidaceae gen. sp. A5X3R13.</title>
        <authorList>
            <person name="Lopez Marin M.A."/>
            <person name="Uhlik O."/>
        </authorList>
    </citation>
    <scope>NUCLEOTIDE SEQUENCE</scope>
    <source>
        <strain evidence="3">A5X3R13</strain>
    </source>
</reference>
<dbReference type="EMBL" id="CP094970">
    <property type="protein sequence ID" value="UYM07411.1"/>
    <property type="molecule type" value="Genomic_DNA"/>
</dbReference>
<feature type="domain" description="Penicillin-binding protein transpeptidase" evidence="2">
    <location>
        <begin position="1"/>
        <end position="122"/>
    </location>
</feature>
<dbReference type="GO" id="GO:0071972">
    <property type="term" value="F:peptidoglycan L,D-transpeptidase activity"/>
    <property type="evidence" value="ECO:0007669"/>
    <property type="project" value="TreeGrafter"/>
</dbReference>
<dbReference type="InterPro" id="IPR012338">
    <property type="entry name" value="Beta-lactam/transpept-like"/>
</dbReference>
<dbReference type="GO" id="GO:0005886">
    <property type="term" value="C:plasma membrane"/>
    <property type="evidence" value="ECO:0007669"/>
    <property type="project" value="TreeGrafter"/>
</dbReference>
<evidence type="ECO:0000313" key="4">
    <source>
        <dbReference type="Proteomes" id="UP001164390"/>
    </source>
</evidence>
<dbReference type="InterPro" id="IPR001460">
    <property type="entry name" value="PCN-bd_Tpept"/>
</dbReference>
<keyword evidence="4" id="KW-1185">Reference proteome</keyword>
<evidence type="ECO:0000256" key="1">
    <source>
        <dbReference type="SAM" id="MobiDB-lite"/>
    </source>
</evidence>
<proteinExistence type="predicted"/>
<feature type="compositionally biased region" description="Basic and acidic residues" evidence="1">
    <location>
        <begin position="7"/>
        <end position="24"/>
    </location>
</feature>
<sequence>MEPYIVDEVRSPDFDTLDKADPHPIDNQPAMSEGDAKELQGMLVDTANEGTATSGQISGVDVAAKTGTAQRGEGEAPYSWFVAFAPADDPQVAVAVMADPPLDWGGDVTGNGIAGPIANSVMRAVLDQ</sequence>
<dbReference type="GO" id="GO:0008658">
    <property type="term" value="F:penicillin binding"/>
    <property type="evidence" value="ECO:0007669"/>
    <property type="project" value="InterPro"/>
</dbReference>
<dbReference type="GO" id="GO:0071555">
    <property type="term" value="P:cell wall organization"/>
    <property type="evidence" value="ECO:0007669"/>
    <property type="project" value="TreeGrafter"/>
</dbReference>
<dbReference type="PANTHER" id="PTHR30627:SF24">
    <property type="entry name" value="PENICILLIN-BINDING PROTEIN 4B"/>
    <property type="match status" value="1"/>
</dbReference>
<dbReference type="AlphaFoldDB" id="A0AA46TLD1"/>
<organism evidence="3 4">
    <name type="scientific">Solicola gregarius</name>
    <dbReference type="NCBI Taxonomy" id="2908642"/>
    <lineage>
        <taxon>Bacteria</taxon>
        <taxon>Bacillati</taxon>
        <taxon>Actinomycetota</taxon>
        <taxon>Actinomycetes</taxon>
        <taxon>Propionibacteriales</taxon>
        <taxon>Nocardioidaceae</taxon>
        <taxon>Solicola</taxon>
    </lineage>
</organism>
<evidence type="ECO:0000259" key="2">
    <source>
        <dbReference type="Pfam" id="PF00905"/>
    </source>
</evidence>
<accession>A0AA46TLD1</accession>
<dbReference type="PANTHER" id="PTHR30627">
    <property type="entry name" value="PEPTIDOGLYCAN D,D-TRANSPEPTIDASE"/>
    <property type="match status" value="1"/>
</dbReference>
<dbReference type="Gene3D" id="3.90.1310.10">
    <property type="entry name" value="Penicillin-binding protein 2a (Domain 2)"/>
    <property type="match status" value="1"/>
</dbReference>
<feature type="region of interest" description="Disordered" evidence="1">
    <location>
        <begin position="1"/>
        <end position="33"/>
    </location>
</feature>
<dbReference type="SUPFAM" id="SSF56601">
    <property type="entry name" value="beta-lactamase/transpeptidase-like"/>
    <property type="match status" value="1"/>
</dbReference>
<dbReference type="InterPro" id="IPR050515">
    <property type="entry name" value="Beta-lactam/transpept"/>
</dbReference>